<dbReference type="PROSITE" id="PS50968">
    <property type="entry name" value="BIOTINYL_LIPOYL"/>
    <property type="match status" value="1"/>
</dbReference>
<evidence type="ECO:0000256" key="9">
    <source>
        <dbReference type="ARBA" id="ARBA00023157"/>
    </source>
</evidence>
<keyword evidence="7 12" id="KW-0560">Oxidoreductase</keyword>
<evidence type="ECO:0000256" key="11">
    <source>
        <dbReference type="ARBA" id="ARBA00049187"/>
    </source>
</evidence>
<comment type="caution">
    <text evidence="15">The sequence shown here is derived from an EMBL/GenBank/DDBJ whole genome shotgun (WGS) entry which is preliminary data.</text>
</comment>
<evidence type="ECO:0000313" key="16">
    <source>
        <dbReference type="Proteomes" id="UP000631653"/>
    </source>
</evidence>
<comment type="similarity">
    <text evidence="2 12">Belongs to the class-I pyridine nucleotide-disulfide oxidoreductase family.</text>
</comment>
<dbReference type="PRINTS" id="PR00411">
    <property type="entry name" value="PNDRDTASEI"/>
</dbReference>
<evidence type="ECO:0000256" key="10">
    <source>
        <dbReference type="ARBA" id="ARBA00023284"/>
    </source>
</evidence>
<dbReference type="PROSITE" id="PS00076">
    <property type="entry name" value="PYRIDINE_REDOX_1"/>
    <property type="match status" value="1"/>
</dbReference>
<evidence type="ECO:0000256" key="1">
    <source>
        <dbReference type="ARBA" id="ARBA00001938"/>
    </source>
</evidence>
<dbReference type="InterPro" id="IPR000089">
    <property type="entry name" value="Biotin_lipoyl"/>
</dbReference>
<protein>
    <recommendedName>
        <fullName evidence="3 12">Dihydrolipoyl dehydrogenase</fullName>
        <ecNumber evidence="3 12">1.8.1.4</ecNumber>
    </recommendedName>
</protein>
<dbReference type="Pfam" id="PF07992">
    <property type="entry name" value="Pyr_redox_2"/>
    <property type="match status" value="1"/>
</dbReference>
<dbReference type="EMBL" id="WOSY01000005">
    <property type="protein sequence ID" value="NHN88432.1"/>
    <property type="molecule type" value="Genomic_DNA"/>
</dbReference>
<accession>A0ABX0K346</accession>
<dbReference type="PANTHER" id="PTHR22912">
    <property type="entry name" value="DISULFIDE OXIDOREDUCTASE"/>
    <property type="match status" value="1"/>
</dbReference>
<keyword evidence="9" id="KW-1015">Disulfide bond</keyword>
<proteinExistence type="inferred from homology"/>
<dbReference type="Proteomes" id="UP000631653">
    <property type="component" value="Unassembled WGS sequence"/>
</dbReference>
<name>A0ABX0K346_9PROT</name>
<comment type="cofactor">
    <cofactor evidence="1">
        <name>(R)-lipoate</name>
        <dbReference type="ChEBI" id="CHEBI:83088"/>
    </cofactor>
</comment>
<feature type="region of interest" description="Disordered" evidence="13">
    <location>
        <begin position="86"/>
        <end position="116"/>
    </location>
</feature>
<dbReference type="Gene3D" id="2.40.50.100">
    <property type="match status" value="1"/>
</dbReference>
<keyword evidence="10 12" id="KW-0676">Redox-active center</keyword>
<comment type="catalytic activity">
    <reaction evidence="11 12">
        <text>N(6)-[(R)-dihydrolipoyl]-L-lysyl-[protein] + NAD(+) = N(6)-[(R)-lipoyl]-L-lysyl-[protein] + NADH + H(+)</text>
        <dbReference type="Rhea" id="RHEA:15045"/>
        <dbReference type="Rhea" id="RHEA-COMP:10474"/>
        <dbReference type="Rhea" id="RHEA-COMP:10475"/>
        <dbReference type="ChEBI" id="CHEBI:15378"/>
        <dbReference type="ChEBI" id="CHEBI:57540"/>
        <dbReference type="ChEBI" id="CHEBI:57945"/>
        <dbReference type="ChEBI" id="CHEBI:83099"/>
        <dbReference type="ChEBI" id="CHEBI:83100"/>
        <dbReference type="EC" id="1.8.1.4"/>
    </reaction>
</comment>
<sequence length="580" mass="59714">MAIEIKVPALGESVTTATVGKWLKQPGDAVAVDEPVVELETDKVSVEVPAPATGVLESHAAKEGDEVEVGAVLAILAEGAKAAAKPASASKAAPEPKAAAPAAEKKPVPAAASAAPPSETDYDVVVIGAGPGGYVCAIRAAQLGFKVACVEKRATLGGTCLNVGCIPSKALLQSSENYHAAKEDFAVHGIDIAGVKLNLAQMQKRKAGIVEANVKGVEYLFKKNGITWLKGEGKVQSTGRLTVDGKPVTAKHIVIAAGSDSAGLKGVEVDEKVIVTSTGALELAAVPKKLVVIGGGVIGLELGSVWHRLGAEVTVIEFLDRLVPGTDNEVEAAFRKVLVKQGLQLKLGHKVTKAEKTGKGVKLTVEPSQGGAAETVEADIVLLAIGRTAASKNMGLAEAGIALDNRGRIEVDDHFATSVPGVYAIGDVIRGPMLAHKAEEEGVALAEILAGQAGHVNYDAIPGVVYTWPEVATVGFTEEQLKEKGVSYKVGKFPFMANGRARAIGMTDGFVKVIADATTDRVLGVHILGPVAGELIAECTMAIEFGASSEDIGRVCHAHPTLSEAVKEAALGVNGMSLNI</sequence>
<dbReference type="PANTHER" id="PTHR22912:SF151">
    <property type="entry name" value="DIHYDROLIPOYL DEHYDROGENASE, MITOCHONDRIAL"/>
    <property type="match status" value="1"/>
</dbReference>
<evidence type="ECO:0000256" key="8">
    <source>
        <dbReference type="ARBA" id="ARBA00023027"/>
    </source>
</evidence>
<reference evidence="15 16" key="1">
    <citation type="journal article" date="2020" name="Int. J. Syst. Evol. Microbiol.">
        <title>Novel acetic acid bacteria from cider fermentations: Acetobacter conturbans sp. nov. and Acetobacter fallax sp. nov.</title>
        <authorList>
            <person name="Sombolestani A.S."/>
            <person name="Cleenwerck I."/>
            <person name="Cnockaert M."/>
            <person name="Borremans W."/>
            <person name="Wieme A.D."/>
            <person name="De Vuyst L."/>
            <person name="Vandamme P."/>
        </authorList>
    </citation>
    <scope>NUCLEOTIDE SEQUENCE [LARGE SCALE GENOMIC DNA]</scope>
    <source>
        <strain evidence="15 16">LMG 1627</strain>
    </source>
</reference>
<evidence type="ECO:0000256" key="2">
    <source>
        <dbReference type="ARBA" id="ARBA00007532"/>
    </source>
</evidence>
<dbReference type="InterPro" id="IPR003016">
    <property type="entry name" value="2-oxoA_DH_lipoyl-BS"/>
</dbReference>
<dbReference type="SUPFAM" id="SSF51230">
    <property type="entry name" value="Single hybrid motif"/>
    <property type="match status" value="1"/>
</dbReference>
<dbReference type="InterPro" id="IPR006258">
    <property type="entry name" value="Lipoamide_DH"/>
</dbReference>
<dbReference type="InterPro" id="IPR050151">
    <property type="entry name" value="Class-I_Pyr_Nuc-Dis_Oxidored"/>
</dbReference>
<dbReference type="InterPro" id="IPR004099">
    <property type="entry name" value="Pyr_nucl-diS_OxRdtase_dimer"/>
</dbReference>
<dbReference type="Pfam" id="PF00364">
    <property type="entry name" value="Biotin_lipoyl"/>
    <property type="match status" value="1"/>
</dbReference>
<dbReference type="Pfam" id="PF02852">
    <property type="entry name" value="Pyr_redox_dim"/>
    <property type="match status" value="1"/>
</dbReference>
<dbReference type="InterPro" id="IPR012999">
    <property type="entry name" value="Pyr_OxRdtase_I_AS"/>
</dbReference>
<evidence type="ECO:0000256" key="4">
    <source>
        <dbReference type="ARBA" id="ARBA00022630"/>
    </source>
</evidence>
<dbReference type="PROSITE" id="PS00189">
    <property type="entry name" value="LIPOYL"/>
    <property type="match status" value="1"/>
</dbReference>
<comment type="miscellaneous">
    <text evidence="12">The active site is a redox-active disulfide bond.</text>
</comment>
<dbReference type="Gene3D" id="3.50.50.60">
    <property type="entry name" value="FAD/NAD(P)-binding domain"/>
    <property type="match status" value="2"/>
</dbReference>
<evidence type="ECO:0000259" key="14">
    <source>
        <dbReference type="PROSITE" id="PS50968"/>
    </source>
</evidence>
<gene>
    <name evidence="15" type="primary">lpdA</name>
    <name evidence="15" type="ORF">GOB81_07290</name>
</gene>
<evidence type="ECO:0000256" key="12">
    <source>
        <dbReference type="RuleBase" id="RU003692"/>
    </source>
</evidence>
<dbReference type="SUPFAM" id="SSF51905">
    <property type="entry name" value="FAD/NAD(P)-binding domain"/>
    <property type="match status" value="1"/>
</dbReference>
<dbReference type="NCBIfam" id="TIGR01350">
    <property type="entry name" value="lipoamide_DH"/>
    <property type="match status" value="1"/>
</dbReference>
<dbReference type="InterPro" id="IPR001100">
    <property type="entry name" value="Pyr_nuc-diS_OxRdtase"/>
</dbReference>
<organism evidence="15 16">
    <name type="scientific">Acetobacter conturbans</name>
    <dbReference type="NCBI Taxonomy" id="1737472"/>
    <lineage>
        <taxon>Bacteria</taxon>
        <taxon>Pseudomonadati</taxon>
        <taxon>Pseudomonadota</taxon>
        <taxon>Alphaproteobacteria</taxon>
        <taxon>Acetobacterales</taxon>
        <taxon>Acetobacteraceae</taxon>
        <taxon>Acetobacter</taxon>
    </lineage>
</organism>
<dbReference type="InterPro" id="IPR023753">
    <property type="entry name" value="FAD/NAD-binding_dom"/>
</dbReference>
<evidence type="ECO:0000256" key="3">
    <source>
        <dbReference type="ARBA" id="ARBA00012608"/>
    </source>
</evidence>
<dbReference type="InterPro" id="IPR016156">
    <property type="entry name" value="FAD/NAD-linked_Rdtase_dimer_sf"/>
</dbReference>
<evidence type="ECO:0000256" key="13">
    <source>
        <dbReference type="SAM" id="MobiDB-lite"/>
    </source>
</evidence>
<keyword evidence="5" id="KW-0450">Lipoyl</keyword>
<comment type="cofactor">
    <cofactor evidence="12">
        <name>FAD</name>
        <dbReference type="ChEBI" id="CHEBI:57692"/>
    </cofactor>
    <text evidence="12">Binds 1 FAD per subunit.</text>
</comment>
<dbReference type="InterPro" id="IPR011053">
    <property type="entry name" value="Single_hybrid_motif"/>
</dbReference>
<keyword evidence="4 12" id="KW-0285">Flavoprotein</keyword>
<dbReference type="GO" id="GO:0004148">
    <property type="term" value="F:dihydrolipoyl dehydrogenase (NADH) activity"/>
    <property type="evidence" value="ECO:0007669"/>
    <property type="project" value="UniProtKB-EC"/>
</dbReference>
<keyword evidence="8 12" id="KW-0520">NAD</keyword>
<dbReference type="EC" id="1.8.1.4" evidence="3 12"/>
<evidence type="ECO:0000256" key="6">
    <source>
        <dbReference type="ARBA" id="ARBA00022827"/>
    </source>
</evidence>
<dbReference type="RefSeq" id="WP_173569712.1">
    <property type="nucleotide sequence ID" value="NZ_WOSY01000005.1"/>
</dbReference>
<dbReference type="InterPro" id="IPR036188">
    <property type="entry name" value="FAD/NAD-bd_sf"/>
</dbReference>
<keyword evidence="6 12" id="KW-0274">FAD</keyword>
<dbReference type="PRINTS" id="PR00368">
    <property type="entry name" value="FADPNR"/>
</dbReference>
<dbReference type="Gene3D" id="3.30.390.30">
    <property type="match status" value="1"/>
</dbReference>
<dbReference type="CDD" id="cd06849">
    <property type="entry name" value="lipoyl_domain"/>
    <property type="match status" value="1"/>
</dbReference>
<dbReference type="SUPFAM" id="SSF55424">
    <property type="entry name" value="FAD/NAD-linked reductases, dimerisation (C-terminal) domain"/>
    <property type="match status" value="1"/>
</dbReference>
<evidence type="ECO:0000313" key="15">
    <source>
        <dbReference type="EMBL" id="NHN88432.1"/>
    </source>
</evidence>
<dbReference type="PIRSF" id="PIRSF000350">
    <property type="entry name" value="Mercury_reductase_MerA"/>
    <property type="match status" value="1"/>
</dbReference>
<evidence type="ECO:0000256" key="7">
    <source>
        <dbReference type="ARBA" id="ARBA00023002"/>
    </source>
</evidence>
<keyword evidence="16" id="KW-1185">Reference proteome</keyword>
<evidence type="ECO:0000256" key="5">
    <source>
        <dbReference type="ARBA" id="ARBA00022823"/>
    </source>
</evidence>
<feature type="domain" description="Lipoyl-binding" evidence="14">
    <location>
        <begin position="2"/>
        <end position="77"/>
    </location>
</feature>